<dbReference type="SMART" id="SM00448">
    <property type="entry name" value="REC"/>
    <property type="match status" value="1"/>
</dbReference>
<dbReference type="GO" id="GO:0000160">
    <property type="term" value="P:phosphorelay signal transduction system"/>
    <property type="evidence" value="ECO:0007669"/>
    <property type="project" value="InterPro"/>
</dbReference>
<dbReference type="InterPro" id="IPR052048">
    <property type="entry name" value="ST_Response_Regulator"/>
</dbReference>
<dbReference type="RefSeq" id="WP_089242527.1">
    <property type="nucleotide sequence ID" value="NZ_FZOK01000028.1"/>
</dbReference>
<dbReference type="CDD" id="cd17546">
    <property type="entry name" value="REC_hyHK_CKI1_RcsC-like"/>
    <property type="match status" value="1"/>
</dbReference>
<evidence type="ECO:0000313" key="4">
    <source>
        <dbReference type="Proteomes" id="UP000198480"/>
    </source>
</evidence>
<feature type="modified residue" description="4-aspartylphosphate" evidence="1">
    <location>
        <position position="53"/>
    </location>
</feature>
<feature type="domain" description="Response regulatory" evidence="2">
    <location>
        <begin position="2"/>
        <end position="116"/>
    </location>
</feature>
<dbReference type="PROSITE" id="PS50110">
    <property type="entry name" value="RESPONSE_REGULATORY"/>
    <property type="match status" value="1"/>
</dbReference>
<name>A0A239H8A9_9BACT</name>
<dbReference type="OrthoDB" id="9789181at2"/>
<proteinExistence type="predicted"/>
<evidence type="ECO:0000259" key="2">
    <source>
        <dbReference type="PROSITE" id="PS50110"/>
    </source>
</evidence>
<dbReference type="AlphaFoldDB" id="A0A239H8A9"/>
<evidence type="ECO:0000256" key="1">
    <source>
        <dbReference type="PROSITE-ProRule" id="PRU00169"/>
    </source>
</evidence>
<keyword evidence="1" id="KW-0597">Phosphoprotein</keyword>
<dbReference type="Gene3D" id="3.40.50.2300">
    <property type="match status" value="1"/>
</dbReference>
<gene>
    <name evidence="3" type="ORF">SAMN06295967_1289</name>
</gene>
<dbReference type="SUPFAM" id="SSF52172">
    <property type="entry name" value="CheY-like"/>
    <property type="match status" value="1"/>
</dbReference>
<dbReference type="Pfam" id="PF00072">
    <property type="entry name" value="Response_reg"/>
    <property type="match status" value="1"/>
</dbReference>
<sequence length="131" mass="15033">MNILVVDDDMIIRMVLSKYFKGKNFDVTISENGEDAYNQFLDSQDTFDIIITDIMMPIMNGIELAKKIKEKQPNLPIIAITAGDLDQIKGFEQFFEEIFNKPIELAKLHQVVIQLNPNGTIQYPSDKPHIF</sequence>
<dbReference type="PANTHER" id="PTHR43228">
    <property type="entry name" value="TWO-COMPONENT RESPONSE REGULATOR"/>
    <property type="match status" value="1"/>
</dbReference>
<dbReference type="EMBL" id="FZOK01000028">
    <property type="protein sequence ID" value="SNS77492.1"/>
    <property type="molecule type" value="Genomic_DNA"/>
</dbReference>
<organism evidence="3 4">
    <name type="scientific">Belliella buryatensis</name>
    <dbReference type="NCBI Taxonomy" id="1500549"/>
    <lineage>
        <taxon>Bacteria</taxon>
        <taxon>Pseudomonadati</taxon>
        <taxon>Bacteroidota</taxon>
        <taxon>Cytophagia</taxon>
        <taxon>Cytophagales</taxon>
        <taxon>Cyclobacteriaceae</taxon>
        <taxon>Belliella</taxon>
    </lineage>
</organism>
<evidence type="ECO:0000313" key="3">
    <source>
        <dbReference type="EMBL" id="SNS77492.1"/>
    </source>
</evidence>
<keyword evidence="4" id="KW-1185">Reference proteome</keyword>
<dbReference type="InterPro" id="IPR011006">
    <property type="entry name" value="CheY-like_superfamily"/>
</dbReference>
<dbReference type="InterPro" id="IPR001789">
    <property type="entry name" value="Sig_transdc_resp-reg_receiver"/>
</dbReference>
<dbReference type="PANTHER" id="PTHR43228:SF1">
    <property type="entry name" value="TWO-COMPONENT RESPONSE REGULATOR ARR22"/>
    <property type="match status" value="1"/>
</dbReference>
<reference evidence="4" key="1">
    <citation type="submission" date="2017-06" db="EMBL/GenBank/DDBJ databases">
        <authorList>
            <person name="Varghese N."/>
            <person name="Submissions S."/>
        </authorList>
    </citation>
    <scope>NUCLEOTIDE SEQUENCE [LARGE SCALE GENOMIC DNA]</scope>
    <source>
        <strain evidence="4">5C</strain>
    </source>
</reference>
<dbReference type="Proteomes" id="UP000198480">
    <property type="component" value="Unassembled WGS sequence"/>
</dbReference>
<accession>A0A239H8A9</accession>
<protein>
    <submittedName>
        <fullName evidence="3">Response regulator receiver domain-containing protein</fullName>
    </submittedName>
</protein>